<evidence type="ECO:0000313" key="2">
    <source>
        <dbReference type="EMBL" id="CAF1033883.1"/>
    </source>
</evidence>
<sequence length="158" mass="17401">MIKIIVLCILLISGHNALFVNNEIKDDTSVKVKRQMCIGAGSHCQTNNGVNIAVVGLPPSPPSPPPPLPPQPQPVYPSPHISNILNIPNRNNYYFQQKTTSRILQNQVTKSPNVQIQNPIPFPIPSGGDRNNYYFGSKSKNVAFDCDSNGQRCNYYVG</sequence>
<comment type="caution">
    <text evidence="2">The sequence shown here is derived from an EMBL/GenBank/DDBJ whole genome shotgun (WGS) entry which is preliminary data.</text>
</comment>
<accession>A0A814JCV9</accession>
<protein>
    <submittedName>
        <fullName evidence="2">Uncharacterized protein</fullName>
    </submittedName>
</protein>
<keyword evidence="1" id="KW-0732">Signal</keyword>
<proteinExistence type="predicted"/>
<feature type="chain" id="PRO_5032530833" evidence="1">
    <location>
        <begin position="18"/>
        <end position="158"/>
    </location>
</feature>
<evidence type="ECO:0000313" key="3">
    <source>
        <dbReference type="Proteomes" id="UP000663879"/>
    </source>
</evidence>
<organism evidence="2 3">
    <name type="scientific">Brachionus calyciflorus</name>
    <dbReference type="NCBI Taxonomy" id="104777"/>
    <lineage>
        <taxon>Eukaryota</taxon>
        <taxon>Metazoa</taxon>
        <taxon>Spiralia</taxon>
        <taxon>Gnathifera</taxon>
        <taxon>Rotifera</taxon>
        <taxon>Eurotatoria</taxon>
        <taxon>Monogononta</taxon>
        <taxon>Pseudotrocha</taxon>
        <taxon>Ploima</taxon>
        <taxon>Brachionidae</taxon>
        <taxon>Brachionus</taxon>
    </lineage>
</organism>
<feature type="signal peptide" evidence="1">
    <location>
        <begin position="1"/>
        <end position="17"/>
    </location>
</feature>
<keyword evidence="3" id="KW-1185">Reference proteome</keyword>
<dbReference type="EMBL" id="CAJNOC010004799">
    <property type="protein sequence ID" value="CAF1033883.1"/>
    <property type="molecule type" value="Genomic_DNA"/>
</dbReference>
<reference evidence="2" key="1">
    <citation type="submission" date="2021-02" db="EMBL/GenBank/DDBJ databases">
        <authorList>
            <person name="Nowell W R."/>
        </authorList>
    </citation>
    <scope>NUCLEOTIDE SEQUENCE</scope>
    <source>
        <strain evidence="2">Ploen Becks lab</strain>
    </source>
</reference>
<evidence type="ECO:0000256" key="1">
    <source>
        <dbReference type="SAM" id="SignalP"/>
    </source>
</evidence>
<name>A0A814JCV9_9BILA</name>
<dbReference type="Proteomes" id="UP000663879">
    <property type="component" value="Unassembled WGS sequence"/>
</dbReference>
<dbReference type="AlphaFoldDB" id="A0A814JCV9"/>
<gene>
    <name evidence="2" type="ORF">OXX778_LOCUS18009</name>
</gene>